<feature type="transmembrane region" description="Helical" evidence="7">
    <location>
        <begin position="183"/>
        <end position="204"/>
    </location>
</feature>
<dbReference type="Gene3D" id="1.10.287.950">
    <property type="entry name" value="Methyl-accepting chemotaxis protein"/>
    <property type="match status" value="1"/>
</dbReference>
<feature type="transmembrane region" description="Helical" evidence="7">
    <location>
        <begin position="17"/>
        <end position="37"/>
    </location>
</feature>
<organism evidence="10 11">
    <name type="scientific">Paenibacillus hexagrammi</name>
    <dbReference type="NCBI Taxonomy" id="2908839"/>
    <lineage>
        <taxon>Bacteria</taxon>
        <taxon>Bacillati</taxon>
        <taxon>Bacillota</taxon>
        <taxon>Bacilli</taxon>
        <taxon>Bacillales</taxon>
        <taxon>Paenibacillaceae</taxon>
        <taxon>Paenibacillus</taxon>
    </lineage>
</organism>
<dbReference type="CDD" id="cd06225">
    <property type="entry name" value="HAMP"/>
    <property type="match status" value="1"/>
</dbReference>
<dbReference type="InterPro" id="IPR003660">
    <property type="entry name" value="HAMP_dom"/>
</dbReference>
<evidence type="ECO:0000256" key="7">
    <source>
        <dbReference type="SAM" id="Phobius"/>
    </source>
</evidence>
<proteinExistence type="inferred from homology"/>
<keyword evidence="7" id="KW-1133">Transmembrane helix</keyword>
<evidence type="ECO:0000259" key="8">
    <source>
        <dbReference type="PROSITE" id="PS50111"/>
    </source>
</evidence>
<keyword evidence="3 7" id="KW-0472">Membrane</keyword>
<dbReference type="Pfam" id="PF00672">
    <property type="entry name" value="HAMP"/>
    <property type="match status" value="1"/>
</dbReference>
<comment type="similarity">
    <text evidence="5">Belongs to the methyl-accepting chemotaxis (MCP) protein family.</text>
</comment>
<dbReference type="InterPro" id="IPR004089">
    <property type="entry name" value="MCPsignal_dom"/>
</dbReference>
<dbReference type="RefSeq" id="WP_235117657.1">
    <property type="nucleotide sequence ID" value="NZ_CP090978.1"/>
</dbReference>
<evidence type="ECO:0000256" key="3">
    <source>
        <dbReference type="ARBA" id="ARBA00023136"/>
    </source>
</evidence>
<evidence type="ECO:0000313" key="11">
    <source>
        <dbReference type="Proteomes" id="UP001649230"/>
    </source>
</evidence>
<dbReference type="PROSITE" id="PS50111">
    <property type="entry name" value="CHEMOTAXIS_TRANSDUC_2"/>
    <property type="match status" value="1"/>
</dbReference>
<evidence type="ECO:0000256" key="1">
    <source>
        <dbReference type="ARBA" id="ARBA00004236"/>
    </source>
</evidence>
<keyword evidence="2" id="KW-1003">Cell membrane</keyword>
<gene>
    <name evidence="10" type="ORF">L0M14_15725</name>
</gene>
<dbReference type="SMART" id="SM00283">
    <property type="entry name" value="MA"/>
    <property type="match status" value="1"/>
</dbReference>
<keyword evidence="11" id="KW-1185">Reference proteome</keyword>
<accession>A0ABY3SD30</accession>
<evidence type="ECO:0000256" key="6">
    <source>
        <dbReference type="PROSITE-ProRule" id="PRU00284"/>
    </source>
</evidence>
<keyword evidence="7" id="KW-0812">Transmembrane</keyword>
<evidence type="ECO:0000259" key="9">
    <source>
        <dbReference type="PROSITE" id="PS50885"/>
    </source>
</evidence>
<keyword evidence="4 6" id="KW-0807">Transducer</keyword>
<protein>
    <submittedName>
        <fullName evidence="10">Methyl-accepting chemotaxis protein</fullName>
    </submittedName>
</protein>
<comment type="subcellular location">
    <subcellularLocation>
        <location evidence="1">Cell membrane</location>
    </subcellularLocation>
</comment>
<dbReference type="EMBL" id="CP090978">
    <property type="protein sequence ID" value="UJF31310.1"/>
    <property type="molecule type" value="Genomic_DNA"/>
</dbReference>
<dbReference type="PANTHER" id="PTHR32089">
    <property type="entry name" value="METHYL-ACCEPTING CHEMOTAXIS PROTEIN MCPB"/>
    <property type="match status" value="1"/>
</dbReference>
<evidence type="ECO:0000256" key="5">
    <source>
        <dbReference type="ARBA" id="ARBA00029447"/>
    </source>
</evidence>
<dbReference type="SUPFAM" id="SSF58104">
    <property type="entry name" value="Methyl-accepting chemotaxis protein (MCP) signaling domain"/>
    <property type="match status" value="1"/>
</dbReference>
<feature type="domain" description="Methyl-accepting transducer" evidence="8">
    <location>
        <begin position="285"/>
        <end position="549"/>
    </location>
</feature>
<dbReference type="InterPro" id="IPR004090">
    <property type="entry name" value="Chemotax_Me-accpt_rcpt"/>
</dbReference>
<dbReference type="PROSITE" id="PS50885">
    <property type="entry name" value="HAMP"/>
    <property type="match status" value="1"/>
</dbReference>
<evidence type="ECO:0000256" key="2">
    <source>
        <dbReference type="ARBA" id="ARBA00022475"/>
    </source>
</evidence>
<dbReference type="Proteomes" id="UP001649230">
    <property type="component" value="Chromosome"/>
</dbReference>
<evidence type="ECO:0000313" key="10">
    <source>
        <dbReference type="EMBL" id="UJF31310.1"/>
    </source>
</evidence>
<evidence type="ECO:0000256" key="4">
    <source>
        <dbReference type="ARBA" id="ARBA00023224"/>
    </source>
</evidence>
<feature type="domain" description="HAMP" evidence="9">
    <location>
        <begin position="206"/>
        <end position="259"/>
    </location>
</feature>
<dbReference type="Gene3D" id="6.10.340.10">
    <property type="match status" value="1"/>
</dbReference>
<sequence>MIHRIFKFGNASIRVKLAVALMIIIVCTAGISTLQLWRFSGYIDDYNKLLVDLSDANDINGLLKNQLDSEIRDIVYGKISFDQGRQFQMLDDMERKVSNIQAREHYGNVLEALGALQNTTNYLRKQVQALSQQNDVQERTGSYESITDTTAIVEQGVQELIRQKLLASESIKQGIMDNFQRDITIFIVVVGCVAVISGIIAWGLNRVLAHPIRVLSRTTSMVAEGNLNVEPVTSKYRDEIGRLCAAFNEMLRNLRLLIGGVRDVHGKVQGSTEHIYQRMEDNRGSSEEVARSAMAIAETAHLQSERISDGAEEVDRVVILFEQMRGQLERIYAHAEQSAAMAVHGDEKVTGFVNQFHQVETGIQSVSKEIKELQQLSDVMVSTMKQISSIATQTNILSINASIEAARAGNAGRGFAVVAQKIKELAQSSKDFANQTQEQMGIVQQKIETVYKQMNQGAADLHKGGVLAAEAQESFASIRLANRDVHKELGGISREMNDAHTNMTKVGFLMKDVKQRTAYICSEVDQISAMGQEQLSSYEEVVAAVNLLVKHTRELEAGMQKFAVSM</sequence>
<reference evidence="10 11" key="1">
    <citation type="journal article" date="2024" name="Int. J. Syst. Evol. Microbiol.">
        <title>Paenibacillus hexagrammi sp. nov., a novel bacterium isolated from the gut content of Hexagrammos agrammus.</title>
        <authorList>
            <person name="Jung H.K."/>
            <person name="Kim D.G."/>
            <person name="Zin H."/>
            <person name="Park J."/>
            <person name="Jung H."/>
            <person name="Kim Y.O."/>
            <person name="Kong H.J."/>
            <person name="Kim J.W."/>
            <person name="Kim Y.S."/>
        </authorList>
    </citation>
    <scope>NUCLEOTIDE SEQUENCE [LARGE SCALE GENOMIC DNA]</scope>
    <source>
        <strain evidence="10 11">YPD9-1</strain>
    </source>
</reference>
<dbReference type="Pfam" id="PF00015">
    <property type="entry name" value="MCPsignal"/>
    <property type="match status" value="1"/>
</dbReference>
<dbReference type="SMART" id="SM00304">
    <property type="entry name" value="HAMP"/>
    <property type="match status" value="1"/>
</dbReference>
<name>A0ABY3SD30_9BACL</name>
<dbReference type="PRINTS" id="PR00260">
    <property type="entry name" value="CHEMTRNSDUCR"/>
</dbReference>
<dbReference type="PANTHER" id="PTHR32089:SF112">
    <property type="entry name" value="LYSOZYME-LIKE PROTEIN-RELATED"/>
    <property type="match status" value="1"/>
</dbReference>